<organism evidence="2 3">
    <name type="scientific">Enhygromyxa salina</name>
    <dbReference type="NCBI Taxonomy" id="215803"/>
    <lineage>
        <taxon>Bacteria</taxon>
        <taxon>Pseudomonadati</taxon>
        <taxon>Myxococcota</taxon>
        <taxon>Polyangia</taxon>
        <taxon>Nannocystales</taxon>
        <taxon>Nannocystaceae</taxon>
        <taxon>Enhygromyxa</taxon>
    </lineage>
</organism>
<dbReference type="EMBL" id="PVNL01000057">
    <property type="protein sequence ID" value="PRQ07264.1"/>
    <property type="molecule type" value="Genomic_DNA"/>
</dbReference>
<reference evidence="2 3" key="1">
    <citation type="submission" date="2018-03" db="EMBL/GenBank/DDBJ databases">
        <title>Draft Genome Sequences of the Obligatory Marine Myxobacteria Enhygromyxa salina SWB007.</title>
        <authorList>
            <person name="Poehlein A."/>
            <person name="Moghaddam J.A."/>
            <person name="Harms H."/>
            <person name="Alanjari M."/>
            <person name="Koenig G.M."/>
            <person name="Daniel R."/>
            <person name="Schaeberle T.F."/>
        </authorList>
    </citation>
    <scope>NUCLEOTIDE SEQUENCE [LARGE SCALE GENOMIC DNA]</scope>
    <source>
        <strain evidence="2 3">SWB007</strain>
    </source>
</reference>
<evidence type="ECO:0000313" key="3">
    <source>
        <dbReference type="Proteomes" id="UP000238823"/>
    </source>
</evidence>
<gene>
    <name evidence="2" type="ORF">ENSA7_29720</name>
</gene>
<sequence>MSFAHVTEHRRTTFWSEFPKFAGSQIYGNFSGANTSGSSRPNDHPTATPIWLVRSPSSNRPLPREVAVSNEPEFRAERQPELQARLVDNPFYVLELAPDCTRAEVERAGQKLLAMIELDLAGGPTYPTPFGSGRRDAAKIREAMAELRDPQRRLFHELWVLARPWTAGPGGAAHLSDDVLGFSAAHSALGWRS</sequence>
<dbReference type="AlphaFoldDB" id="A0A2S9YQ89"/>
<evidence type="ECO:0000256" key="1">
    <source>
        <dbReference type="SAM" id="MobiDB-lite"/>
    </source>
</evidence>
<evidence type="ECO:0000313" key="2">
    <source>
        <dbReference type="EMBL" id="PRQ07264.1"/>
    </source>
</evidence>
<comment type="caution">
    <text evidence="2">The sequence shown here is derived from an EMBL/GenBank/DDBJ whole genome shotgun (WGS) entry which is preliminary data.</text>
</comment>
<protein>
    <submittedName>
        <fullName evidence="2">Uncharacterized protein</fullName>
    </submittedName>
</protein>
<proteinExistence type="predicted"/>
<accession>A0A2S9YQ89</accession>
<feature type="region of interest" description="Disordered" evidence="1">
    <location>
        <begin position="32"/>
        <end position="56"/>
    </location>
</feature>
<name>A0A2S9YQ89_9BACT</name>
<dbReference type="Proteomes" id="UP000238823">
    <property type="component" value="Unassembled WGS sequence"/>
</dbReference>